<dbReference type="AlphaFoldDB" id="L7CFY3"/>
<proteinExistence type="predicted"/>
<comment type="caution">
    <text evidence="1">The sequence shown here is derived from an EMBL/GenBank/DDBJ whole genome shotgun (WGS) entry which is preliminary data.</text>
</comment>
<evidence type="ECO:0000313" key="1">
    <source>
        <dbReference type="EMBL" id="ELP33169.1"/>
    </source>
</evidence>
<reference evidence="1 2" key="1">
    <citation type="journal article" date="2013" name="Mar. Genomics">
        <title>Expression of sulfatases in Rhodopirellula baltica and the diversity of sulfatases in the genus Rhodopirellula.</title>
        <authorList>
            <person name="Wegner C.E."/>
            <person name="Richter-Heitmann T."/>
            <person name="Klindworth A."/>
            <person name="Klockow C."/>
            <person name="Richter M."/>
            <person name="Achstetter T."/>
            <person name="Glockner F.O."/>
            <person name="Harder J."/>
        </authorList>
    </citation>
    <scope>NUCLEOTIDE SEQUENCE [LARGE SCALE GENOMIC DNA]</scope>
    <source>
        <strain evidence="1 2">SWK14</strain>
    </source>
</reference>
<organism evidence="1 2">
    <name type="scientific">Rhodopirellula baltica SWK14</name>
    <dbReference type="NCBI Taxonomy" id="993516"/>
    <lineage>
        <taxon>Bacteria</taxon>
        <taxon>Pseudomonadati</taxon>
        <taxon>Planctomycetota</taxon>
        <taxon>Planctomycetia</taxon>
        <taxon>Pirellulales</taxon>
        <taxon>Pirellulaceae</taxon>
        <taxon>Rhodopirellula</taxon>
    </lineage>
</organism>
<sequence length="45" mass="5339">MSTQRRGWFYAIMCRSNVRRFDRLTFHLSSESGLRPSVTQRLSGF</sequence>
<evidence type="ECO:0000313" key="2">
    <source>
        <dbReference type="Proteomes" id="UP000010959"/>
    </source>
</evidence>
<gene>
    <name evidence="1" type="ORF">RBSWK_03015</name>
</gene>
<dbReference type="EMBL" id="AMWG01000075">
    <property type="protein sequence ID" value="ELP33169.1"/>
    <property type="molecule type" value="Genomic_DNA"/>
</dbReference>
<dbReference type="Proteomes" id="UP000010959">
    <property type="component" value="Unassembled WGS sequence"/>
</dbReference>
<name>L7CFY3_RHOBT</name>
<protein>
    <submittedName>
        <fullName evidence="1">Uncharacterized protein</fullName>
    </submittedName>
</protein>
<accession>L7CFY3</accession>
<dbReference type="PATRIC" id="fig|993516.3.peg.3213"/>